<dbReference type="OrthoDB" id="9768177at2"/>
<dbReference type="SUPFAM" id="SSF49464">
    <property type="entry name" value="Carboxypeptidase regulatory domain-like"/>
    <property type="match status" value="1"/>
</dbReference>
<dbReference type="Proteomes" id="UP000198984">
    <property type="component" value="Unassembled WGS sequence"/>
</dbReference>
<dbReference type="Gene3D" id="2.170.130.10">
    <property type="entry name" value="TonB-dependent receptor, plug domain"/>
    <property type="match status" value="1"/>
</dbReference>
<keyword evidence="3 8" id="KW-1134">Transmembrane beta strand</keyword>
<dbReference type="InterPro" id="IPR037066">
    <property type="entry name" value="Plug_dom_sf"/>
</dbReference>
<evidence type="ECO:0000313" key="14">
    <source>
        <dbReference type="Proteomes" id="UP000198984"/>
    </source>
</evidence>
<feature type="domain" description="TonB-dependent receptor-like beta-barrel" evidence="11">
    <location>
        <begin position="474"/>
        <end position="795"/>
    </location>
</feature>
<dbReference type="InterPro" id="IPR023996">
    <property type="entry name" value="TonB-dep_OMP_SusC/RagA"/>
</dbReference>
<evidence type="ECO:0000256" key="5">
    <source>
        <dbReference type="ARBA" id="ARBA00023077"/>
    </source>
</evidence>
<comment type="subcellular location">
    <subcellularLocation>
        <location evidence="1 8">Cell outer membrane</location>
        <topology evidence="1 8">Multi-pass membrane protein</topology>
    </subcellularLocation>
</comment>
<protein>
    <submittedName>
        <fullName evidence="13">TonB-linked outer membrane protein, SusC/RagA family</fullName>
    </submittedName>
</protein>
<keyword evidence="2 8" id="KW-0813">Transport</keyword>
<name>A0A1H7YRJ8_9BACT</name>
<evidence type="ECO:0000256" key="1">
    <source>
        <dbReference type="ARBA" id="ARBA00004571"/>
    </source>
</evidence>
<evidence type="ECO:0000256" key="4">
    <source>
        <dbReference type="ARBA" id="ARBA00022692"/>
    </source>
</evidence>
<organism evidence="13 14">
    <name type="scientific">Chitinophaga rupis</name>
    <dbReference type="NCBI Taxonomy" id="573321"/>
    <lineage>
        <taxon>Bacteria</taxon>
        <taxon>Pseudomonadati</taxon>
        <taxon>Bacteroidota</taxon>
        <taxon>Chitinophagia</taxon>
        <taxon>Chitinophagales</taxon>
        <taxon>Chitinophagaceae</taxon>
        <taxon>Chitinophaga</taxon>
    </lineage>
</organism>
<dbReference type="RefSeq" id="WP_089915672.1">
    <property type="nucleotide sequence ID" value="NZ_FOBB01000004.1"/>
</dbReference>
<dbReference type="InterPro" id="IPR008969">
    <property type="entry name" value="CarboxyPept-like_regulatory"/>
</dbReference>
<evidence type="ECO:0000256" key="9">
    <source>
        <dbReference type="RuleBase" id="RU003357"/>
    </source>
</evidence>
<evidence type="ECO:0000256" key="6">
    <source>
        <dbReference type="ARBA" id="ARBA00023136"/>
    </source>
</evidence>
<dbReference type="InterPro" id="IPR023997">
    <property type="entry name" value="TonB-dep_OMP_SusC/RagA_CS"/>
</dbReference>
<dbReference type="PROSITE" id="PS52016">
    <property type="entry name" value="TONB_DEPENDENT_REC_3"/>
    <property type="match status" value="1"/>
</dbReference>
<dbReference type="InterPro" id="IPR036942">
    <property type="entry name" value="Beta-barrel_TonB_sf"/>
</dbReference>
<dbReference type="Pfam" id="PF07715">
    <property type="entry name" value="Plug"/>
    <property type="match status" value="1"/>
</dbReference>
<reference evidence="13 14" key="1">
    <citation type="submission" date="2016-10" db="EMBL/GenBank/DDBJ databases">
        <authorList>
            <person name="de Groot N.N."/>
        </authorList>
    </citation>
    <scope>NUCLEOTIDE SEQUENCE [LARGE SCALE GENOMIC DNA]</scope>
    <source>
        <strain evidence="13 14">DSM 21039</strain>
    </source>
</reference>
<dbReference type="NCBIfam" id="TIGR04056">
    <property type="entry name" value="OMP_RagA_SusC"/>
    <property type="match status" value="1"/>
</dbReference>
<dbReference type="Gene3D" id="2.60.40.1120">
    <property type="entry name" value="Carboxypeptidase-like, regulatory domain"/>
    <property type="match status" value="1"/>
</dbReference>
<dbReference type="Pfam" id="PF13715">
    <property type="entry name" value="CarbopepD_reg_2"/>
    <property type="match status" value="1"/>
</dbReference>
<dbReference type="Pfam" id="PF00593">
    <property type="entry name" value="TonB_dep_Rec_b-barrel"/>
    <property type="match status" value="1"/>
</dbReference>
<dbReference type="STRING" id="573321.SAMN04488505_104511"/>
<dbReference type="InterPro" id="IPR039426">
    <property type="entry name" value="TonB-dep_rcpt-like"/>
</dbReference>
<evidence type="ECO:0000256" key="7">
    <source>
        <dbReference type="ARBA" id="ARBA00023237"/>
    </source>
</evidence>
<dbReference type="InterPro" id="IPR012910">
    <property type="entry name" value="Plug_dom"/>
</dbReference>
<dbReference type="GO" id="GO:0009279">
    <property type="term" value="C:cell outer membrane"/>
    <property type="evidence" value="ECO:0007669"/>
    <property type="project" value="UniProtKB-SubCell"/>
</dbReference>
<evidence type="ECO:0000256" key="10">
    <source>
        <dbReference type="SAM" id="SignalP"/>
    </source>
</evidence>
<accession>A0A1H7YRJ8</accession>
<sequence length="1048" mass="114763">MKNVTSHYLRWLLCSLLLLPQSFTYAFQKDSRISGQVLDEQDHTQLPGVNVRIKGSNKGISTDATGHFAFAANAGAVLVFTYVGYETKEVTVSDKRNITVNLLKSNQGLNEVLVVGYGTQKKANVTGAIATLNAQHLDERPIARVDQALVGQMAGVQVKQISGAPGKGFQIKVRGTGSINAGTEPLYVIDGFPLEVASASASGGFSQGSALDNINPNDIASVQVLKDASAAAIYGSRAANGVVIITTKSGKAGRNRMEFNTYVGWQQTLKKLDMLSAEEWIDRAREIIDYNYVNPALGRLATDDPAVRRQKLGGFDFSKIYDARWYQPGHPGLRYVDWQDELFQKGLVHSYQLSASGGTDKVTYRISGDYLNQDGIVIYTGYKRYSFRSNVNLKVNDRINLGLNLAPSYGVVTDPGAEGKDAQLHKAVSATPIVEDSVGLETGVVPNARYAWASSTVSPVAVLREQMGEERTLRTLGSIYGDYKLFDGLVFKSTLNIDNADYRRKAFSPSIIRNGNPGTGSSRTFRKTTLVNENTLSYNKTFGSHDIAAVAGYSFNQTNFEEARIGGSNYSTDDIYTLNGATTLTLSDTYTRETKNVLISYFGRVQYGFRDKYLLSASIRRDGSSRFGANTKWGVFPAVSAGWRVLEEPFMKSIGAVSELKLRGSWGLSGNNNIGDFSQIGLLGFSNYVLGTGEGALVKGQTATNIPNPDLGWEKSETIDAGLDLGLFDNRIFLSFDYYRKLNTDLLLSIPVAAVTGFSTAITNIGKVRNKGWELELSTRNFTGAFEWTTNLNLSHNTNKVLQLGPNNTPIIFGNFDNMGHHITTVGQPIGAFYVLENIGILKTAAEAASSTIIPGEEAGDPKYLDANNDKVIDVKDAVILGQPDPTYVWGITNNFNYKGFDLSFLFQGQWGNKIYSTFGRAIDRQGSGISDNSLGIWRDRWRSEADPGNGIVPKANPIKYGRLKDSRWLYNASYFRLRTVTLGYNLSRLLKHIPGVNGGRIYMSAENVWGKDHYNGGFNPEAINDSGDDYGAFPLAKSYILGLNISF</sequence>
<keyword evidence="4 8" id="KW-0812">Transmembrane</keyword>
<evidence type="ECO:0000256" key="2">
    <source>
        <dbReference type="ARBA" id="ARBA00022448"/>
    </source>
</evidence>
<evidence type="ECO:0000259" key="12">
    <source>
        <dbReference type="Pfam" id="PF07715"/>
    </source>
</evidence>
<dbReference type="EMBL" id="FOBB01000004">
    <property type="protein sequence ID" value="SEM47907.1"/>
    <property type="molecule type" value="Genomic_DNA"/>
</dbReference>
<comment type="similarity">
    <text evidence="8 9">Belongs to the TonB-dependent receptor family.</text>
</comment>
<keyword evidence="6 8" id="KW-0472">Membrane</keyword>
<evidence type="ECO:0000256" key="3">
    <source>
        <dbReference type="ARBA" id="ARBA00022452"/>
    </source>
</evidence>
<feature type="domain" description="TonB-dependent receptor plug" evidence="12">
    <location>
        <begin position="122"/>
        <end position="242"/>
    </location>
</feature>
<dbReference type="FunFam" id="2.170.130.10:FF:000008">
    <property type="entry name" value="SusC/RagA family TonB-linked outer membrane protein"/>
    <property type="match status" value="1"/>
</dbReference>
<feature type="chain" id="PRO_5011548175" evidence="10">
    <location>
        <begin position="27"/>
        <end position="1048"/>
    </location>
</feature>
<evidence type="ECO:0000313" key="13">
    <source>
        <dbReference type="EMBL" id="SEM47907.1"/>
    </source>
</evidence>
<dbReference type="InterPro" id="IPR000531">
    <property type="entry name" value="Beta-barrel_TonB"/>
</dbReference>
<proteinExistence type="inferred from homology"/>
<dbReference type="Gene3D" id="2.40.170.20">
    <property type="entry name" value="TonB-dependent receptor, beta-barrel domain"/>
    <property type="match status" value="1"/>
</dbReference>
<evidence type="ECO:0000256" key="8">
    <source>
        <dbReference type="PROSITE-ProRule" id="PRU01360"/>
    </source>
</evidence>
<keyword evidence="7 8" id="KW-0998">Cell outer membrane</keyword>
<dbReference type="SUPFAM" id="SSF56935">
    <property type="entry name" value="Porins"/>
    <property type="match status" value="1"/>
</dbReference>
<keyword evidence="5 9" id="KW-0798">TonB box</keyword>
<keyword evidence="14" id="KW-1185">Reference proteome</keyword>
<gene>
    <name evidence="13" type="ORF">SAMN04488505_104511</name>
</gene>
<feature type="signal peptide" evidence="10">
    <location>
        <begin position="1"/>
        <end position="26"/>
    </location>
</feature>
<keyword evidence="10" id="KW-0732">Signal</keyword>
<dbReference type="AlphaFoldDB" id="A0A1H7YRJ8"/>
<dbReference type="NCBIfam" id="TIGR04057">
    <property type="entry name" value="SusC_RagA_signa"/>
    <property type="match status" value="1"/>
</dbReference>
<evidence type="ECO:0000259" key="11">
    <source>
        <dbReference type="Pfam" id="PF00593"/>
    </source>
</evidence>